<organism evidence="2 3">
    <name type="scientific">Arthrobacter methylotrophus</name>
    <dbReference type="NCBI Taxonomy" id="121291"/>
    <lineage>
        <taxon>Bacteria</taxon>
        <taxon>Bacillati</taxon>
        <taxon>Actinomycetota</taxon>
        <taxon>Actinomycetes</taxon>
        <taxon>Micrococcales</taxon>
        <taxon>Micrococcaceae</taxon>
        <taxon>Arthrobacter</taxon>
    </lineage>
</organism>
<accession>A0ABV5UPH1</accession>
<evidence type="ECO:0000313" key="2">
    <source>
        <dbReference type="EMBL" id="MFB9714436.1"/>
    </source>
</evidence>
<name>A0ABV5UPH1_9MICC</name>
<dbReference type="EMBL" id="JBHMBH010000021">
    <property type="protein sequence ID" value="MFB9714436.1"/>
    <property type="molecule type" value="Genomic_DNA"/>
</dbReference>
<reference evidence="2 3" key="1">
    <citation type="submission" date="2024-09" db="EMBL/GenBank/DDBJ databases">
        <authorList>
            <person name="Sun Q."/>
            <person name="Mori K."/>
        </authorList>
    </citation>
    <scope>NUCLEOTIDE SEQUENCE [LARGE SCALE GENOMIC DNA]</scope>
    <source>
        <strain evidence="2 3">JCM 13519</strain>
    </source>
</reference>
<dbReference type="Proteomes" id="UP001589536">
    <property type="component" value="Unassembled WGS sequence"/>
</dbReference>
<gene>
    <name evidence="2" type="ORF">ACFFPI_09915</name>
</gene>
<evidence type="ECO:0000256" key="1">
    <source>
        <dbReference type="SAM" id="Phobius"/>
    </source>
</evidence>
<keyword evidence="1" id="KW-1133">Transmembrane helix</keyword>
<keyword evidence="1" id="KW-0812">Transmembrane</keyword>
<proteinExistence type="predicted"/>
<keyword evidence="3" id="KW-1185">Reference proteome</keyword>
<sequence>MFNARITNGEKMGTKLKMTSKIATTTLAIAGLMVVGTVGANASSEAPTTNAANTIAPGATGDVGATILNKWGTAATGELTLFLTAPSHSTFPLNQVWGSDFIQGEQETGSKTEFTNCTRSDDLKSMTCKGAITLPAAGNQKYSGMRFTTPIAVDPTAPAGTTFTDGEFNMTNSLKNSTGSEISGGRTGLQYKTPAAAAIPVAADPMAADPVAAVPVAAVPVVDPIVGLGAGVVIAGAGAAVALNRRRRVVAAS</sequence>
<protein>
    <submittedName>
        <fullName evidence="2">Uncharacterized protein</fullName>
    </submittedName>
</protein>
<feature type="transmembrane region" description="Helical" evidence="1">
    <location>
        <begin position="225"/>
        <end position="243"/>
    </location>
</feature>
<comment type="caution">
    <text evidence="2">The sequence shown here is derived from an EMBL/GenBank/DDBJ whole genome shotgun (WGS) entry which is preliminary data.</text>
</comment>
<keyword evidence="1" id="KW-0472">Membrane</keyword>
<evidence type="ECO:0000313" key="3">
    <source>
        <dbReference type="Proteomes" id="UP001589536"/>
    </source>
</evidence>